<dbReference type="RefSeq" id="WP_125480005.1">
    <property type="nucleotide sequence ID" value="NZ_RSFW01000013.1"/>
</dbReference>
<dbReference type="Proteomes" id="UP000279911">
    <property type="component" value="Unassembled WGS sequence"/>
</dbReference>
<comment type="caution">
    <text evidence="2">The sequence shown here is derived from an EMBL/GenBank/DDBJ whole genome shotgun (WGS) entry which is preliminary data.</text>
</comment>
<evidence type="ECO:0000313" key="2">
    <source>
        <dbReference type="EMBL" id="RSD27014.1"/>
    </source>
</evidence>
<keyword evidence="1" id="KW-1133">Transmembrane helix</keyword>
<proteinExistence type="predicted"/>
<evidence type="ECO:0000256" key="1">
    <source>
        <dbReference type="SAM" id="Phobius"/>
    </source>
</evidence>
<sequence length="155" mass="17659">MMKIVKYRTATIIGRISICLLFIVSGVALILASMYLEAPTGRKIISVVAGIMGILFFGRMLLMLMILLIKNKQMFRYDKENIIIRDKTIKLDTIKKVEVENDIPTGYLGIKTPAFVLNIKDGESIHIPTYYVISKKDFPVFNTTLKQIVSDRTKR</sequence>
<dbReference type="AlphaFoldDB" id="A0A3R9F1G4"/>
<organism evidence="2 3">
    <name type="scientific">Mesobacillus subterraneus</name>
    <dbReference type="NCBI Taxonomy" id="285983"/>
    <lineage>
        <taxon>Bacteria</taxon>
        <taxon>Bacillati</taxon>
        <taxon>Bacillota</taxon>
        <taxon>Bacilli</taxon>
        <taxon>Bacillales</taxon>
        <taxon>Bacillaceae</taxon>
        <taxon>Mesobacillus</taxon>
    </lineage>
</organism>
<keyword evidence="1" id="KW-0472">Membrane</keyword>
<dbReference type="InterPro" id="IPR035324">
    <property type="entry name" value="DUF5381"/>
</dbReference>
<name>A0A3R9F1G4_9BACI</name>
<feature type="transmembrane region" description="Helical" evidence="1">
    <location>
        <begin position="12"/>
        <end position="32"/>
    </location>
</feature>
<protein>
    <submittedName>
        <fullName evidence="2">Uncharacterized protein</fullName>
    </submittedName>
</protein>
<evidence type="ECO:0000313" key="3">
    <source>
        <dbReference type="Proteomes" id="UP000279911"/>
    </source>
</evidence>
<reference evidence="3" key="1">
    <citation type="submission" date="2018-12" db="EMBL/GenBank/DDBJ databases">
        <title>Bacillus chawlae sp. nov., Bacillus glennii sp. nov., and Bacillus saganii sp. nov. Isolated from the Vehicle Assembly Building at Kennedy Space Center where the Viking Spacecraft were Assembled.</title>
        <authorList>
            <person name="Seuylemezian A."/>
            <person name="Vaishampayan P."/>
        </authorList>
    </citation>
    <scope>NUCLEOTIDE SEQUENCE [LARGE SCALE GENOMIC DNA]</scope>
    <source>
        <strain evidence="3">DSM 13966</strain>
    </source>
</reference>
<dbReference type="EMBL" id="RSFW01000013">
    <property type="protein sequence ID" value="RSD27014.1"/>
    <property type="molecule type" value="Genomic_DNA"/>
</dbReference>
<feature type="transmembrane region" description="Helical" evidence="1">
    <location>
        <begin position="44"/>
        <end position="69"/>
    </location>
</feature>
<keyword evidence="1" id="KW-0812">Transmembrane</keyword>
<dbReference type="Pfam" id="PF17353">
    <property type="entry name" value="DUF5381"/>
    <property type="match status" value="1"/>
</dbReference>
<accession>A0A3R9F1G4</accession>
<gene>
    <name evidence="2" type="ORF">EJA10_10740</name>
</gene>
<dbReference type="OrthoDB" id="2851784at2"/>